<dbReference type="Proteomes" id="UP001159405">
    <property type="component" value="Unassembled WGS sequence"/>
</dbReference>
<keyword evidence="2" id="KW-0732">Signal</keyword>
<accession>A0ABN8QTF8</accession>
<feature type="compositionally biased region" description="Basic and acidic residues" evidence="1">
    <location>
        <begin position="36"/>
        <end position="54"/>
    </location>
</feature>
<proteinExistence type="predicted"/>
<reference evidence="3 4" key="1">
    <citation type="submission" date="2022-05" db="EMBL/GenBank/DDBJ databases">
        <authorList>
            <consortium name="Genoscope - CEA"/>
            <person name="William W."/>
        </authorList>
    </citation>
    <scope>NUCLEOTIDE SEQUENCE [LARGE SCALE GENOMIC DNA]</scope>
</reference>
<evidence type="ECO:0000313" key="4">
    <source>
        <dbReference type="Proteomes" id="UP001159405"/>
    </source>
</evidence>
<feature type="region of interest" description="Disordered" evidence="1">
    <location>
        <begin position="36"/>
        <end position="111"/>
    </location>
</feature>
<feature type="chain" id="PRO_5045901520" evidence="2">
    <location>
        <begin position="30"/>
        <end position="147"/>
    </location>
</feature>
<feature type="signal peptide" evidence="2">
    <location>
        <begin position="1"/>
        <end position="29"/>
    </location>
</feature>
<name>A0ABN8QTF8_9CNID</name>
<evidence type="ECO:0000313" key="3">
    <source>
        <dbReference type="EMBL" id="CAH3167751.1"/>
    </source>
</evidence>
<evidence type="ECO:0000256" key="2">
    <source>
        <dbReference type="SAM" id="SignalP"/>
    </source>
</evidence>
<dbReference type="EMBL" id="CALNXK010000142">
    <property type="protein sequence ID" value="CAH3167751.1"/>
    <property type="molecule type" value="Genomic_DNA"/>
</dbReference>
<protein>
    <submittedName>
        <fullName evidence="3">Uncharacterized protein</fullName>
    </submittedName>
</protein>
<evidence type="ECO:0000256" key="1">
    <source>
        <dbReference type="SAM" id="MobiDB-lite"/>
    </source>
</evidence>
<keyword evidence="4" id="KW-1185">Reference proteome</keyword>
<feature type="compositionally biased region" description="Basic and acidic residues" evidence="1">
    <location>
        <begin position="61"/>
        <end position="97"/>
    </location>
</feature>
<comment type="caution">
    <text evidence="3">The sequence shown here is derived from an EMBL/GenBank/DDBJ whole genome shotgun (WGS) entry which is preliminary data.</text>
</comment>
<organism evidence="3 4">
    <name type="scientific">Porites lobata</name>
    <dbReference type="NCBI Taxonomy" id="104759"/>
    <lineage>
        <taxon>Eukaryota</taxon>
        <taxon>Metazoa</taxon>
        <taxon>Cnidaria</taxon>
        <taxon>Anthozoa</taxon>
        <taxon>Hexacorallia</taxon>
        <taxon>Scleractinia</taxon>
        <taxon>Fungiina</taxon>
        <taxon>Poritidae</taxon>
        <taxon>Porites</taxon>
    </lineage>
</organism>
<gene>
    <name evidence="3" type="ORF">PLOB_00008961</name>
</gene>
<sequence>MQKTNMAPLIQRLLFLGIILLLANHYVKSSPARLPVKDVKDKETSDKSHTDNVEKNSVVQSREEKADVEDDRRQKPVESQEREEQPKEEVDDRENSAKSKIGGIGRLGDDQSNCAEDIARLCPEIPKGNNFALLVCLQEKAKVQCTL</sequence>